<comment type="caution">
    <text evidence="2">The sequence shown here is derived from an EMBL/GenBank/DDBJ whole genome shotgun (WGS) entry which is preliminary data.</text>
</comment>
<dbReference type="STRING" id="4072.A0A2G3ACN3"/>
<sequence>MEVGLLVFWCNLDTRRDVRTQSLSQRKLINLGLGETFGRVTIEAMAFDLPEFASDLVKNSDEATSKSEDENTETNNTGLVSKSSSSVEEKSLAESNVPKVTVARGKKKKTYIRRQMLLVRLLIFIWRIKVQRKRKNLHNLSKPVKAITQSLYLPMCLKKILYQLKKVSEVKAEPDDWEDAECIYS</sequence>
<feature type="compositionally biased region" description="Basic and acidic residues" evidence="1">
    <location>
        <begin position="60"/>
        <end position="69"/>
    </location>
</feature>
<keyword evidence="3" id="KW-1185">Reference proteome</keyword>
<evidence type="ECO:0000313" key="2">
    <source>
        <dbReference type="EMBL" id="PHT92006.1"/>
    </source>
</evidence>
<dbReference type="Gramene" id="PHT92006">
    <property type="protein sequence ID" value="PHT92006"/>
    <property type="gene ID" value="T459_07119"/>
</dbReference>
<reference evidence="2 3" key="2">
    <citation type="journal article" date="2017" name="Genome Biol.">
        <title>New reference genome sequences of hot pepper reveal the massive evolution of plant disease-resistance genes by retroduplication.</title>
        <authorList>
            <person name="Kim S."/>
            <person name="Park J."/>
            <person name="Yeom S.I."/>
            <person name="Kim Y.M."/>
            <person name="Seo E."/>
            <person name="Kim K.T."/>
            <person name="Kim M.S."/>
            <person name="Lee J.M."/>
            <person name="Cheong K."/>
            <person name="Shin H.S."/>
            <person name="Kim S.B."/>
            <person name="Han K."/>
            <person name="Lee J."/>
            <person name="Park M."/>
            <person name="Lee H.A."/>
            <person name="Lee H.Y."/>
            <person name="Lee Y."/>
            <person name="Oh S."/>
            <person name="Lee J.H."/>
            <person name="Choi E."/>
            <person name="Choi E."/>
            <person name="Lee S.E."/>
            <person name="Jeon J."/>
            <person name="Kim H."/>
            <person name="Choi G."/>
            <person name="Song H."/>
            <person name="Lee J."/>
            <person name="Lee S.C."/>
            <person name="Kwon J.K."/>
            <person name="Lee H.Y."/>
            <person name="Koo N."/>
            <person name="Hong Y."/>
            <person name="Kim R.W."/>
            <person name="Kang W.H."/>
            <person name="Huh J.H."/>
            <person name="Kang B.C."/>
            <person name="Yang T.J."/>
            <person name="Lee Y.H."/>
            <person name="Bennetzen J.L."/>
            <person name="Choi D."/>
        </authorList>
    </citation>
    <scope>NUCLEOTIDE SEQUENCE [LARGE SCALE GENOMIC DNA]</scope>
    <source>
        <strain evidence="3">cv. CM334</strain>
    </source>
</reference>
<dbReference type="AlphaFoldDB" id="A0A2G3ACN3"/>
<reference evidence="2 3" key="1">
    <citation type="journal article" date="2014" name="Nat. Genet.">
        <title>Genome sequence of the hot pepper provides insights into the evolution of pungency in Capsicum species.</title>
        <authorList>
            <person name="Kim S."/>
            <person name="Park M."/>
            <person name="Yeom S.I."/>
            <person name="Kim Y.M."/>
            <person name="Lee J.M."/>
            <person name="Lee H.A."/>
            <person name="Seo E."/>
            <person name="Choi J."/>
            <person name="Cheong K."/>
            <person name="Kim K.T."/>
            <person name="Jung K."/>
            <person name="Lee G.W."/>
            <person name="Oh S.K."/>
            <person name="Bae C."/>
            <person name="Kim S.B."/>
            <person name="Lee H.Y."/>
            <person name="Kim S.Y."/>
            <person name="Kim M.S."/>
            <person name="Kang B.C."/>
            <person name="Jo Y.D."/>
            <person name="Yang H.B."/>
            <person name="Jeong H.J."/>
            <person name="Kang W.H."/>
            <person name="Kwon J.K."/>
            <person name="Shin C."/>
            <person name="Lim J.Y."/>
            <person name="Park J.H."/>
            <person name="Huh J.H."/>
            <person name="Kim J.S."/>
            <person name="Kim B.D."/>
            <person name="Cohen O."/>
            <person name="Paran I."/>
            <person name="Suh M.C."/>
            <person name="Lee S.B."/>
            <person name="Kim Y.K."/>
            <person name="Shin Y."/>
            <person name="Noh S.J."/>
            <person name="Park J."/>
            <person name="Seo Y.S."/>
            <person name="Kwon S.Y."/>
            <person name="Kim H.A."/>
            <person name="Park J.M."/>
            <person name="Kim H.J."/>
            <person name="Choi S.B."/>
            <person name="Bosland P.W."/>
            <person name="Reeves G."/>
            <person name="Jo S.H."/>
            <person name="Lee B.W."/>
            <person name="Cho H.T."/>
            <person name="Choi H.S."/>
            <person name="Lee M.S."/>
            <person name="Yu Y."/>
            <person name="Do Choi Y."/>
            <person name="Park B.S."/>
            <person name="van Deynze A."/>
            <person name="Ashrafi H."/>
            <person name="Hill T."/>
            <person name="Kim W.T."/>
            <person name="Pai H.S."/>
            <person name="Ahn H.K."/>
            <person name="Yeam I."/>
            <person name="Giovannoni J.J."/>
            <person name="Rose J.K."/>
            <person name="Sorensen I."/>
            <person name="Lee S.J."/>
            <person name="Kim R.W."/>
            <person name="Choi I.Y."/>
            <person name="Choi B.S."/>
            <person name="Lim J.S."/>
            <person name="Lee Y.H."/>
            <person name="Choi D."/>
        </authorList>
    </citation>
    <scope>NUCLEOTIDE SEQUENCE [LARGE SCALE GENOMIC DNA]</scope>
    <source>
        <strain evidence="3">cv. CM334</strain>
    </source>
</reference>
<gene>
    <name evidence="2" type="ORF">T459_07119</name>
</gene>
<dbReference type="EMBL" id="AYRZ02000002">
    <property type="protein sequence ID" value="PHT92006.1"/>
    <property type="molecule type" value="Genomic_DNA"/>
</dbReference>
<feature type="region of interest" description="Disordered" evidence="1">
    <location>
        <begin position="60"/>
        <end position="87"/>
    </location>
</feature>
<evidence type="ECO:0000256" key="1">
    <source>
        <dbReference type="SAM" id="MobiDB-lite"/>
    </source>
</evidence>
<protein>
    <submittedName>
        <fullName evidence="2">Uncharacterized protein</fullName>
    </submittedName>
</protein>
<evidence type="ECO:0000313" key="3">
    <source>
        <dbReference type="Proteomes" id="UP000222542"/>
    </source>
</evidence>
<accession>A0A2G3ACN3</accession>
<name>A0A2G3ACN3_CAPAN</name>
<organism evidence="2 3">
    <name type="scientific">Capsicum annuum</name>
    <name type="common">Capsicum pepper</name>
    <dbReference type="NCBI Taxonomy" id="4072"/>
    <lineage>
        <taxon>Eukaryota</taxon>
        <taxon>Viridiplantae</taxon>
        <taxon>Streptophyta</taxon>
        <taxon>Embryophyta</taxon>
        <taxon>Tracheophyta</taxon>
        <taxon>Spermatophyta</taxon>
        <taxon>Magnoliopsida</taxon>
        <taxon>eudicotyledons</taxon>
        <taxon>Gunneridae</taxon>
        <taxon>Pentapetalae</taxon>
        <taxon>asterids</taxon>
        <taxon>lamiids</taxon>
        <taxon>Solanales</taxon>
        <taxon>Solanaceae</taxon>
        <taxon>Solanoideae</taxon>
        <taxon>Capsiceae</taxon>
        <taxon>Capsicum</taxon>
    </lineage>
</organism>
<proteinExistence type="predicted"/>
<dbReference type="Proteomes" id="UP000222542">
    <property type="component" value="Unassembled WGS sequence"/>
</dbReference>